<dbReference type="EMBL" id="APVH01000046">
    <property type="protein sequence ID" value="EPX76664.1"/>
    <property type="molecule type" value="Genomic_DNA"/>
</dbReference>
<accession>S9RRU0</accession>
<comment type="caution">
    <text evidence="3">The sequence shown here is derived from an EMBL/GenBank/DDBJ whole genome shotgun (WGS) entry which is preliminary data.</text>
</comment>
<dbReference type="InterPro" id="IPR029058">
    <property type="entry name" value="AB_hydrolase_fold"/>
</dbReference>
<reference evidence="4" key="1">
    <citation type="journal article" date="2014" name="Stand. Genomic Sci.">
        <title>Genome sequence of the exopolysaccharide-producing Salipiger mucosus type strain (DSM 16094(T)), a moderately halophilic member of the Roseobacter clade.</title>
        <authorList>
            <person name="Riedel T."/>
            <person name="Spring S."/>
            <person name="Fiebig A."/>
            <person name="Petersen J."/>
            <person name="Kyrpides N.C."/>
            <person name="Goker M."/>
            <person name="Klenk H.P."/>
        </authorList>
    </citation>
    <scope>NUCLEOTIDE SEQUENCE [LARGE SCALE GENOMIC DNA]</scope>
    <source>
        <strain evidence="4">DSM 16094</strain>
    </source>
</reference>
<dbReference type="RefSeq" id="WP_020039377.1">
    <property type="nucleotide sequence ID" value="NZ_KE557282.1"/>
</dbReference>
<evidence type="ECO:0000313" key="4">
    <source>
        <dbReference type="Proteomes" id="UP000015347"/>
    </source>
</evidence>
<dbReference type="eggNOG" id="COG2819">
    <property type="taxonomic scope" value="Bacteria"/>
</dbReference>
<name>S9RRU0_9RHOB</name>
<dbReference type="PANTHER" id="PTHR40841:SF2">
    <property type="entry name" value="SIDEROPHORE-DEGRADING ESTERASE (EUROFUNG)"/>
    <property type="match status" value="1"/>
</dbReference>
<dbReference type="SUPFAM" id="SSF53474">
    <property type="entry name" value="alpha/beta-Hydrolases"/>
    <property type="match status" value="1"/>
</dbReference>
<dbReference type="Proteomes" id="UP000015347">
    <property type="component" value="Unassembled WGS sequence"/>
</dbReference>
<dbReference type="STRING" id="1123237.Salmuc_00496"/>
<proteinExistence type="inferred from homology"/>
<evidence type="ECO:0000313" key="3">
    <source>
        <dbReference type="EMBL" id="EPX76664.1"/>
    </source>
</evidence>
<comment type="similarity">
    <text evidence="1">Belongs to the esterase D family.</text>
</comment>
<keyword evidence="2" id="KW-0378">Hydrolase</keyword>
<dbReference type="PANTHER" id="PTHR40841">
    <property type="entry name" value="SIDEROPHORE TRIACETYLFUSARININE C ESTERASE"/>
    <property type="match status" value="1"/>
</dbReference>
<dbReference type="HOGENOM" id="CLU_039834_0_0_5"/>
<sequence>MLSLGAAAVADPAPRAEDLGAAWTPADTAQFEVGPPEHRFRVLVSVPSAEPPAQGYGVIYALDAGWTFGTLRDVVGLRALGGAQGTATPTVIVGIGWPGASLVDLDRRGPDLVARPPQGGGPEATLEVIETELIPAIEDRLPVDPARRMLLGHSFGGAFALAAHARRPGLFSHVAAGSPSIWTDPEGLLGEPDPNGAEVLVTIGGLEAPAAAEAANQPPDRVARLRERDMTGRARQMAEALGAKFVTFPGETHGSSVSAFLARAVAFLWQAG</sequence>
<evidence type="ECO:0000256" key="1">
    <source>
        <dbReference type="ARBA" id="ARBA00005622"/>
    </source>
</evidence>
<dbReference type="Pfam" id="PF00756">
    <property type="entry name" value="Esterase"/>
    <property type="match status" value="1"/>
</dbReference>
<gene>
    <name evidence="3" type="ORF">Salmuc_00496</name>
</gene>
<evidence type="ECO:0008006" key="5">
    <source>
        <dbReference type="Google" id="ProtNLM"/>
    </source>
</evidence>
<dbReference type="InterPro" id="IPR052558">
    <property type="entry name" value="Siderophore_Hydrolase_D"/>
</dbReference>
<dbReference type="GO" id="GO:0016788">
    <property type="term" value="F:hydrolase activity, acting on ester bonds"/>
    <property type="evidence" value="ECO:0007669"/>
    <property type="project" value="TreeGrafter"/>
</dbReference>
<dbReference type="InterPro" id="IPR000801">
    <property type="entry name" value="Esterase-like"/>
</dbReference>
<dbReference type="Gene3D" id="3.40.50.1820">
    <property type="entry name" value="alpha/beta hydrolase"/>
    <property type="match status" value="1"/>
</dbReference>
<dbReference type="AlphaFoldDB" id="S9RRU0"/>
<keyword evidence="4" id="KW-1185">Reference proteome</keyword>
<evidence type="ECO:0000256" key="2">
    <source>
        <dbReference type="ARBA" id="ARBA00022801"/>
    </source>
</evidence>
<organism evidence="3 4">
    <name type="scientific">Salipiger mucosus DSM 16094</name>
    <dbReference type="NCBI Taxonomy" id="1123237"/>
    <lineage>
        <taxon>Bacteria</taxon>
        <taxon>Pseudomonadati</taxon>
        <taxon>Pseudomonadota</taxon>
        <taxon>Alphaproteobacteria</taxon>
        <taxon>Rhodobacterales</taxon>
        <taxon>Roseobacteraceae</taxon>
        <taxon>Salipiger</taxon>
    </lineage>
</organism>
<protein>
    <recommendedName>
        <fullName evidence="5">Esterase</fullName>
    </recommendedName>
</protein>